<name>A0A143C8N0_9ACTN</name>
<gene>
    <name evidence="1" type="ORF">A4E84_29765</name>
</gene>
<dbReference type="Proteomes" id="UP000076096">
    <property type="component" value="Chromosome"/>
</dbReference>
<reference evidence="2" key="1">
    <citation type="submission" date="2016-04" db="EMBL/GenBank/DDBJ databases">
        <authorList>
            <person name="Zhang B."/>
        </authorList>
    </citation>
    <scope>NUCLEOTIDE SEQUENCE [LARGE SCALE GENOMIC DNA]</scope>
    <source>
        <strain evidence="2">S10</strain>
    </source>
</reference>
<dbReference type="STRING" id="1783515.A4E84_29765"/>
<sequence length="142" mass="15477">MPYPSTELVATAWLQQVPDMQADVGTELPKDPTTWPDGFVQVMTVGGTPGIHLPMRRPVVQVDCWAATPGSPEPPWGLASHLGALILAATYTAGQRLTELPDLFGTVRVQSAYAVSEPRRIPSDEARFARVQFDLQLHWSAA</sequence>
<keyword evidence="2" id="KW-1185">Reference proteome</keyword>
<accession>A0A143C8N0</accession>
<dbReference type="RefSeq" id="WP_062929483.1">
    <property type="nucleotide sequence ID" value="NZ_CP015098.1"/>
</dbReference>
<dbReference type="KEGG" id="stsi:A4E84_29765"/>
<proteinExistence type="predicted"/>
<evidence type="ECO:0008006" key="3">
    <source>
        <dbReference type="Google" id="ProtNLM"/>
    </source>
</evidence>
<evidence type="ECO:0000313" key="2">
    <source>
        <dbReference type="Proteomes" id="UP000076096"/>
    </source>
</evidence>
<dbReference type="EMBL" id="CP015098">
    <property type="protein sequence ID" value="AMW13315.1"/>
    <property type="molecule type" value="Genomic_DNA"/>
</dbReference>
<evidence type="ECO:0000313" key="1">
    <source>
        <dbReference type="EMBL" id="AMW13315.1"/>
    </source>
</evidence>
<dbReference type="AlphaFoldDB" id="A0A143C8N0"/>
<organism evidence="1 2">
    <name type="scientific">Streptomyces qaidamensis</name>
    <dbReference type="NCBI Taxonomy" id="1783515"/>
    <lineage>
        <taxon>Bacteria</taxon>
        <taxon>Bacillati</taxon>
        <taxon>Actinomycetota</taxon>
        <taxon>Actinomycetes</taxon>
        <taxon>Kitasatosporales</taxon>
        <taxon>Streptomycetaceae</taxon>
        <taxon>Streptomyces</taxon>
        <taxon>Streptomyces aurantiacus group</taxon>
    </lineage>
</organism>
<protein>
    <recommendedName>
        <fullName evidence="3">DUF3168 domain-containing protein</fullName>
    </recommendedName>
</protein>